<dbReference type="OrthoDB" id="9794208at2"/>
<dbReference type="Gene3D" id="3.40.50.12710">
    <property type="match status" value="1"/>
</dbReference>
<reference evidence="3 4" key="1">
    <citation type="submission" date="2017-07" db="EMBL/GenBank/DDBJ databases">
        <title>Draft Genome Sequences of Select Purple Nonsulfur Bacteria.</title>
        <authorList>
            <person name="Lasarre B."/>
            <person name="Mckinlay J.B."/>
        </authorList>
    </citation>
    <scope>NUCLEOTIDE SEQUENCE [LARGE SCALE GENOMIC DNA]</scope>
    <source>
        <strain evidence="3 4">DSM 11907</strain>
    </source>
</reference>
<dbReference type="SUPFAM" id="SSF53335">
    <property type="entry name" value="S-adenosyl-L-methionine-dependent methyltransferases"/>
    <property type="match status" value="1"/>
</dbReference>
<dbReference type="InterPro" id="IPR029063">
    <property type="entry name" value="SAM-dependent_MTases_sf"/>
</dbReference>
<proteinExistence type="predicted"/>
<dbReference type="PANTHER" id="PTHR12049">
    <property type="entry name" value="PROTEIN ARGININE METHYLTRANSFERASE NDUFAF7, MITOCHONDRIAL"/>
    <property type="match status" value="1"/>
</dbReference>
<dbReference type="RefSeq" id="WP_111358528.1">
    <property type="nucleotide sequence ID" value="NZ_NHSK01000224.1"/>
</dbReference>
<dbReference type="GO" id="GO:0035243">
    <property type="term" value="F:protein-arginine omega-N symmetric methyltransferase activity"/>
    <property type="evidence" value="ECO:0007669"/>
    <property type="project" value="TreeGrafter"/>
</dbReference>
<keyword evidence="1" id="KW-0489">Methyltransferase</keyword>
<evidence type="ECO:0008006" key="5">
    <source>
        <dbReference type="Google" id="ProtNLM"/>
    </source>
</evidence>
<name>A0A327KBG4_9BRAD</name>
<dbReference type="EMBL" id="NPEU01000231">
    <property type="protein sequence ID" value="RAI36110.1"/>
    <property type="molecule type" value="Genomic_DNA"/>
</dbReference>
<dbReference type="Pfam" id="PF02636">
    <property type="entry name" value="Methyltransf_28"/>
    <property type="match status" value="1"/>
</dbReference>
<sequence>MTAPPPSPLADLLRRTIAEAGPLPLTDWMALCLGHPEHGYYATRDPLGRAGDFVTAPEISQMFGEVLGVWAAAVWQQMGAPSPVRLVEFGPGRGTMMADMLRAARVLPGFRDALHVHLVETSPVLAARQRETFAGAGVPVAWHRDLAEVPDGPAIVVANEFFDALPVHQAEKSRDGWCERRIGLGPDGSFVLTLGPADPDIAERVPDFWRVAPSGTVFEWRDAGPVAALAQRVARGGGALVIDYGHVDQGPGETLQAVRGHAFTDPLASPGEADLTAHVDFFALATTARAAGAAVHGPVGQASLLKSLGIEARAAALKAKNPERAAEIDAALARLLDTTTKTGMGALFKALGLADPALGPLPGLPAGPTTGPTETAP</sequence>
<dbReference type="AlphaFoldDB" id="A0A327KBG4"/>
<protein>
    <recommendedName>
        <fullName evidence="5">Methyltransferase</fullName>
    </recommendedName>
</protein>
<dbReference type="GO" id="GO:0032259">
    <property type="term" value="P:methylation"/>
    <property type="evidence" value="ECO:0007669"/>
    <property type="project" value="UniProtKB-KW"/>
</dbReference>
<dbReference type="PANTHER" id="PTHR12049:SF7">
    <property type="entry name" value="PROTEIN ARGININE METHYLTRANSFERASE NDUFAF7, MITOCHONDRIAL"/>
    <property type="match status" value="1"/>
</dbReference>
<keyword evidence="4" id="KW-1185">Reference proteome</keyword>
<evidence type="ECO:0000313" key="4">
    <source>
        <dbReference type="Proteomes" id="UP000248863"/>
    </source>
</evidence>
<gene>
    <name evidence="3" type="ORF">CH338_18095</name>
</gene>
<keyword evidence="2" id="KW-0808">Transferase</keyword>
<accession>A0A327KBG4</accession>
<dbReference type="Proteomes" id="UP000248863">
    <property type="component" value="Unassembled WGS sequence"/>
</dbReference>
<evidence type="ECO:0000313" key="3">
    <source>
        <dbReference type="EMBL" id="RAI36110.1"/>
    </source>
</evidence>
<evidence type="ECO:0000256" key="1">
    <source>
        <dbReference type="ARBA" id="ARBA00022603"/>
    </source>
</evidence>
<dbReference type="InterPro" id="IPR003788">
    <property type="entry name" value="NDUFAF7"/>
</dbReference>
<evidence type="ECO:0000256" key="2">
    <source>
        <dbReference type="ARBA" id="ARBA00022679"/>
    </source>
</evidence>
<comment type="caution">
    <text evidence="3">The sequence shown here is derived from an EMBL/GenBank/DDBJ whole genome shotgun (WGS) entry which is preliminary data.</text>
</comment>
<organism evidence="3 4">
    <name type="scientific">Rhodoplanes elegans</name>
    <dbReference type="NCBI Taxonomy" id="29408"/>
    <lineage>
        <taxon>Bacteria</taxon>
        <taxon>Pseudomonadati</taxon>
        <taxon>Pseudomonadota</taxon>
        <taxon>Alphaproteobacteria</taxon>
        <taxon>Hyphomicrobiales</taxon>
        <taxon>Nitrobacteraceae</taxon>
        <taxon>Rhodoplanes</taxon>
    </lineage>
</organism>
<dbReference type="InterPro" id="IPR038375">
    <property type="entry name" value="NDUFAF7_sf"/>
</dbReference>